<protein>
    <submittedName>
        <fullName evidence="2">Uncharacterized protein</fullName>
    </submittedName>
</protein>
<reference evidence="2" key="1">
    <citation type="journal article" date="2023" name="Plants (Basel)">
        <title>Genomic Analysis of Leptolyngbya boryana CZ1 Reveals Efficient Carbon Fixation Modules.</title>
        <authorList>
            <person name="Bai X."/>
            <person name="Wang H."/>
            <person name="Cheng W."/>
            <person name="Wang J."/>
            <person name="Ma M."/>
            <person name="Hu H."/>
            <person name="Song Z."/>
            <person name="Ma H."/>
            <person name="Fan Y."/>
            <person name="Du C."/>
            <person name="Xu J."/>
        </authorList>
    </citation>
    <scope>NUCLEOTIDE SEQUENCE</scope>
    <source>
        <strain evidence="2">CZ1</strain>
    </source>
</reference>
<evidence type="ECO:0000313" key="2">
    <source>
        <dbReference type="EMBL" id="WNZ45183.1"/>
    </source>
</evidence>
<dbReference type="AlphaFoldDB" id="A0AA96WU03"/>
<reference evidence="2" key="2">
    <citation type="submission" date="2023-07" db="EMBL/GenBank/DDBJ databases">
        <authorList>
            <person name="Bai X.-H."/>
            <person name="Wang H.-H."/>
            <person name="Wang J."/>
            <person name="Ma M.-Y."/>
            <person name="Hu H.-H."/>
            <person name="Song Z.-L."/>
            <person name="Ma H.-G."/>
            <person name="Fan Y."/>
            <person name="Du C.-Y."/>
            <person name="Xu J.-C."/>
        </authorList>
    </citation>
    <scope>NUCLEOTIDE SEQUENCE</scope>
    <source>
        <strain evidence="2">CZ1</strain>
    </source>
</reference>
<dbReference type="EMBL" id="CP130144">
    <property type="protein sequence ID" value="WNZ45183.1"/>
    <property type="molecule type" value="Genomic_DNA"/>
</dbReference>
<evidence type="ECO:0000256" key="1">
    <source>
        <dbReference type="SAM" id="Coils"/>
    </source>
</evidence>
<accession>A0AA96WU03</accession>
<proteinExistence type="predicted"/>
<keyword evidence="1" id="KW-0175">Coiled coil</keyword>
<feature type="coiled-coil region" evidence="1">
    <location>
        <begin position="79"/>
        <end position="234"/>
    </location>
</feature>
<sequence length="247" mass="28829">MMDDSKALFDFWHDRVRLSNQDLIADPGHVQVQVLRHECTNYDDLWRSSEVQALEEPERSKVIAIIKYECTAKVLQHRAWLLKDRANKLEDACNDLNQQRSKLLGLIKALQEKIFGKDQEAEKLNSRIAGLEAQNEALQAELDNNKAYAELLAEFDQLKRQYETVEKRRRELAKNNQSLGGRVAHTERYKKKRDEAMGLVKELKQQIQSITQENEQLRAENQNLHAALEKFQKRDKLGIVEIKKHET</sequence>
<organism evidence="2">
    <name type="scientific">Leptolyngbya boryana CZ1</name>
    <dbReference type="NCBI Taxonomy" id="3060204"/>
    <lineage>
        <taxon>Bacteria</taxon>
        <taxon>Bacillati</taxon>
        <taxon>Cyanobacteriota</taxon>
        <taxon>Cyanophyceae</taxon>
        <taxon>Leptolyngbyales</taxon>
        <taxon>Leptolyngbyaceae</taxon>
        <taxon>Leptolyngbya group</taxon>
        <taxon>Leptolyngbya</taxon>
    </lineage>
</organism>
<name>A0AA96WU03_LEPBY</name>
<dbReference type="RefSeq" id="WP_316426915.1">
    <property type="nucleotide sequence ID" value="NZ_CP130144.1"/>
</dbReference>
<gene>
    <name evidence="2" type="ORF">Q2T42_25685</name>
</gene>
<dbReference type="Gene3D" id="1.10.287.1490">
    <property type="match status" value="1"/>
</dbReference>